<dbReference type="InterPro" id="IPR050177">
    <property type="entry name" value="Lipid_A_modif_metabolic_enz"/>
</dbReference>
<dbReference type="EMBL" id="RBZN01000035">
    <property type="protein sequence ID" value="RKQ15079.1"/>
    <property type="molecule type" value="Genomic_DNA"/>
</dbReference>
<evidence type="ECO:0000313" key="2">
    <source>
        <dbReference type="EMBL" id="RKQ15079.1"/>
    </source>
</evidence>
<dbReference type="OrthoDB" id="9809586at2"/>
<comment type="caution">
    <text evidence="2">The sequence shown here is derived from an EMBL/GenBank/DDBJ whole genome shotgun (WGS) entry which is preliminary data.</text>
</comment>
<dbReference type="InterPro" id="IPR001509">
    <property type="entry name" value="Epimerase_deHydtase"/>
</dbReference>
<dbReference type="Pfam" id="PF01370">
    <property type="entry name" value="Epimerase"/>
    <property type="match status" value="1"/>
</dbReference>
<proteinExistence type="predicted"/>
<dbReference type="Gene3D" id="3.40.50.720">
    <property type="entry name" value="NAD(P)-binding Rossmann-like Domain"/>
    <property type="match status" value="1"/>
</dbReference>
<evidence type="ECO:0000259" key="1">
    <source>
        <dbReference type="Pfam" id="PF01370"/>
    </source>
</evidence>
<reference evidence="2 3" key="1">
    <citation type="journal article" date="2016" name="Antonie Van Leeuwenhoek">
        <title>Lysinibacillus endophyticus sp. nov., an indole-3-acetic acid producing endophytic bacterium isolated from corn root (Zea mays cv. Xinken-5).</title>
        <authorList>
            <person name="Yu J."/>
            <person name="Guan X."/>
            <person name="Liu C."/>
            <person name="Xiang W."/>
            <person name="Yu Z."/>
            <person name="Liu X."/>
            <person name="Wang G."/>
        </authorList>
    </citation>
    <scope>NUCLEOTIDE SEQUENCE [LARGE SCALE GENOMIC DNA]</scope>
    <source>
        <strain evidence="2 3">DSM 100506</strain>
    </source>
</reference>
<dbReference type="InterPro" id="IPR036291">
    <property type="entry name" value="NAD(P)-bd_dom_sf"/>
</dbReference>
<accession>A0A494YXZ4</accession>
<dbReference type="AlphaFoldDB" id="A0A494YXZ4"/>
<sequence>MQDVLILGGTQYFGKKLVERLLADGKSVTIATRGLTADSFGDRVTRLKIDREDEKSIFTAFKGGQWDVVYDQTCYSPLEIKATTEALKGKVKKYIFTSSQAVYEYGTNHKEEDFEPATFNFSIKGRREYPGYAGYQEAKRASEAVLFNEMPFDVVAVRFPIVVGKDDFTERVKFHVEKVINKEAIGAKDFDVRFSFISSDEAADFLYKMGESDFTGVINPGSRGDISLRELIQKIESHVGKKAILTTEVSSENASPFGLDGSWSVNTDKAEKLGYQFTDLDELLNELIQFYFVK</sequence>
<evidence type="ECO:0000313" key="3">
    <source>
        <dbReference type="Proteomes" id="UP000272238"/>
    </source>
</evidence>
<dbReference type="Proteomes" id="UP000272238">
    <property type="component" value="Unassembled WGS sequence"/>
</dbReference>
<gene>
    <name evidence="2" type="ORF">D8M03_12680</name>
</gene>
<protein>
    <submittedName>
        <fullName evidence="2">NAD-dependent epimerase/dehydratase family protein</fullName>
    </submittedName>
</protein>
<keyword evidence="3" id="KW-1185">Reference proteome</keyword>
<name>A0A494YXZ4_9BACL</name>
<dbReference type="SUPFAM" id="SSF51735">
    <property type="entry name" value="NAD(P)-binding Rossmann-fold domains"/>
    <property type="match status" value="1"/>
</dbReference>
<feature type="domain" description="NAD-dependent epimerase/dehydratase" evidence="1">
    <location>
        <begin position="4"/>
        <end position="211"/>
    </location>
</feature>
<dbReference type="RefSeq" id="WP_121215187.1">
    <property type="nucleotide sequence ID" value="NZ_JBBYAH010000001.1"/>
</dbReference>
<dbReference type="PANTHER" id="PTHR43245">
    <property type="entry name" value="BIFUNCTIONAL POLYMYXIN RESISTANCE PROTEIN ARNA"/>
    <property type="match status" value="1"/>
</dbReference>
<organism evidence="2 3">
    <name type="scientific">Ureibacillus endophyticus</name>
    <dbReference type="NCBI Taxonomy" id="1978490"/>
    <lineage>
        <taxon>Bacteria</taxon>
        <taxon>Bacillati</taxon>
        <taxon>Bacillota</taxon>
        <taxon>Bacilli</taxon>
        <taxon>Bacillales</taxon>
        <taxon>Caryophanaceae</taxon>
        <taxon>Ureibacillus</taxon>
    </lineage>
</organism>